<feature type="compositionally biased region" description="Low complexity" evidence="5">
    <location>
        <begin position="78"/>
        <end position="100"/>
    </location>
</feature>
<feature type="compositionally biased region" description="Polar residues" evidence="5">
    <location>
        <begin position="53"/>
        <end position="67"/>
    </location>
</feature>
<dbReference type="PROSITE" id="PS50089">
    <property type="entry name" value="ZF_RING_2"/>
    <property type="match status" value="1"/>
</dbReference>
<comment type="caution">
    <text evidence="7">The sequence shown here is derived from an EMBL/GenBank/DDBJ whole genome shotgun (WGS) entry which is preliminary data.</text>
</comment>
<keyword evidence="2 4" id="KW-0863">Zinc-finger</keyword>
<dbReference type="SUPFAM" id="SSF57850">
    <property type="entry name" value="RING/U-box"/>
    <property type="match status" value="1"/>
</dbReference>
<accession>A0A482XIK8</accession>
<dbReference type="EMBL" id="QKKF02009244">
    <property type="protein sequence ID" value="RZF45360.1"/>
    <property type="molecule type" value="Genomic_DNA"/>
</dbReference>
<dbReference type="SMART" id="SM00184">
    <property type="entry name" value="RING"/>
    <property type="match status" value="1"/>
</dbReference>
<dbReference type="Pfam" id="PF13920">
    <property type="entry name" value="zf-C3HC4_3"/>
    <property type="match status" value="1"/>
</dbReference>
<keyword evidence="8" id="KW-1185">Reference proteome</keyword>
<feature type="domain" description="RING-type" evidence="6">
    <location>
        <begin position="262"/>
        <end position="296"/>
    </location>
</feature>
<evidence type="ECO:0000256" key="5">
    <source>
        <dbReference type="SAM" id="MobiDB-lite"/>
    </source>
</evidence>
<gene>
    <name evidence="7" type="ORF">LSTR_LSTR002803</name>
</gene>
<feature type="compositionally biased region" description="Low complexity" evidence="5">
    <location>
        <begin position="43"/>
        <end position="52"/>
    </location>
</feature>
<dbReference type="STRING" id="195883.A0A482XIK8"/>
<dbReference type="InterPro" id="IPR017907">
    <property type="entry name" value="Znf_RING_CS"/>
</dbReference>
<feature type="compositionally biased region" description="Low complexity" evidence="5">
    <location>
        <begin position="1"/>
        <end position="15"/>
    </location>
</feature>
<proteinExistence type="predicted"/>
<evidence type="ECO:0000256" key="4">
    <source>
        <dbReference type="PROSITE-ProRule" id="PRU00175"/>
    </source>
</evidence>
<dbReference type="Proteomes" id="UP000291343">
    <property type="component" value="Unassembled WGS sequence"/>
</dbReference>
<evidence type="ECO:0000259" key="6">
    <source>
        <dbReference type="PROSITE" id="PS50089"/>
    </source>
</evidence>
<dbReference type="InterPro" id="IPR013083">
    <property type="entry name" value="Znf_RING/FYVE/PHD"/>
</dbReference>
<evidence type="ECO:0000313" key="8">
    <source>
        <dbReference type="Proteomes" id="UP000291343"/>
    </source>
</evidence>
<dbReference type="GO" id="GO:0008270">
    <property type="term" value="F:zinc ion binding"/>
    <property type="evidence" value="ECO:0007669"/>
    <property type="project" value="UniProtKB-KW"/>
</dbReference>
<evidence type="ECO:0000256" key="3">
    <source>
        <dbReference type="ARBA" id="ARBA00022833"/>
    </source>
</evidence>
<dbReference type="OrthoDB" id="6086740at2759"/>
<dbReference type="Gene3D" id="3.30.40.10">
    <property type="entry name" value="Zinc/RING finger domain, C3HC4 (zinc finger)"/>
    <property type="match status" value="1"/>
</dbReference>
<evidence type="ECO:0000256" key="2">
    <source>
        <dbReference type="ARBA" id="ARBA00022771"/>
    </source>
</evidence>
<dbReference type="PROSITE" id="PS00518">
    <property type="entry name" value="ZF_RING_1"/>
    <property type="match status" value="1"/>
</dbReference>
<keyword evidence="3" id="KW-0862">Zinc</keyword>
<reference evidence="7 8" key="1">
    <citation type="journal article" date="2017" name="Gigascience">
        <title>Genome sequence of the small brown planthopper, Laodelphax striatellus.</title>
        <authorList>
            <person name="Zhu J."/>
            <person name="Jiang F."/>
            <person name="Wang X."/>
            <person name="Yang P."/>
            <person name="Bao Y."/>
            <person name="Zhao W."/>
            <person name="Wang W."/>
            <person name="Lu H."/>
            <person name="Wang Q."/>
            <person name="Cui N."/>
            <person name="Li J."/>
            <person name="Chen X."/>
            <person name="Luo L."/>
            <person name="Yu J."/>
            <person name="Kang L."/>
            <person name="Cui F."/>
        </authorList>
    </citation>
    <scope>NUCLEOTIDE SEQUENCE [LARGE SCALE GENOMIC DNA]</scope>
    <source>
        <strain evidence="7">Lst14</strain>
    </source>
</reference>
<evidence type="ECO:0000256" key="1">
    <source>
        <dbReference type="ARBA" id="ARBA00022723"/>
    </source>
</evidence>
<dbReference type="InParanoid" id="A0A482XIK8"/>
<name>A0A482XIK8_LAOST</name>
<sequence length="309" mass="34083">MSSSSNNDNINNENSRPQRPINVPYPVRRQILHQIEMMRQHASTSSSSSSSSVVNRQQPGPSHNQDSMGPPPPPMGPPTHHSSAGHSSTPSSSRPAPRSSFIKSNSRRREEYGRRRVMSGKRLTYPITQVIDLRIYDVEDNNVAAMANSGVSLASSYSARALFGEQHSPLLDEIMSAFDNYEDTVSEDGVSISVVVSEEHSALLTHYSPQEELQVATLADTIGTNQFINISNITLGNDLHATDEQSDNGEVDEENLGVEIRCPVCLTRRKSVMLLPCTHMVCLRCVYKLASCPLCRNAVHFAFKTFALQ</sequence>
<evidence type="ECO:0000313" key="7">
    <source>
        <dbReference type="EMBL" id="RZF45360.1"/>
    </source>
</evidence>
<dbReference type="AlphaFoldDB" id="A0A482XIK8"/>
<organism evidence="7 8">
    <name type="scientific">Laodelphax striatellus</name>
    <name type="common">Small brown planthopper</name>
    <name type="synonym">Delphax striatella</name>
    <dbReference type="NCBI Taxonomy" id="195883"/>
    <lineage>
        <taxon>Eukaryota</taxon>
        <taxon>Metazoa</taxon>
        <taxon>Ecdysozoa</taxon>
        <taxon>Arthropoda</taxon>
        <taxon>Hexapoda</taxon>
        <taxon>Insecta</taxon>
        <taxon>Pterygota</taxon>
        <taxon>Neoptera</taxon>
        <taxon>Paraneoptera</taxon>
        <taxon>Hemiptera</taxon>
        <taxon>Auchenorrhyncha</taxon>
        <taxon>Fulgoroidea</taxon>
        <taxon>Delphacidae</taxon>
        <taxon>Criomorphinae</taxon>
        <taxon>Laodelphax</taxon>
    </lineage>
</organism>
<feature type="region of interest" description="Disordered" evidence="5">
    <location>
        <begin position="1"/>
        <end position="115"/>
    </location>
</feature>
<protein>
    <recommendedName>
        <fullName evidence="6">RING-type domain-containing protein</fullName>
    </recommendedName>
</protein>
<keyword evidence="1" id="KW-0479">Metal-binding</keyword>
<dbReference type="InterPro" id="IPR001841">
    <property type="entry name" value="Znf_RING"/>
</dbReference>